<dbReference type="PhylomeDB" id="A0A0G4FPB4"/>
<evidence type="ECO:0000313" key="1">
    <source>
        <dbReference type="EMBL" id="CEM16173.1"/>
    </source>
</evidence>
<proteinExistence type="predicted"/>
<dbReference type="EMBL" id="CDMZ01000526">
    <property type="protein sequence ID" value="CEM16173.1"/>
    <property type="molecule type" value="Genomic_DNA"/>
</dbReference>
<dbReference type="AlphaFoldDB" id="A0A0G4FPB4"/>
<gene>
    <name evidence="1" type="ORF">Cvel_18070</name>
</gene>
<dbReference type="VEuPathDB" id="CryptoDB:Cvel_18070"/>
<reference evidence="1" key="1">
    <citation type="submission" date="2014-11" db="EMBL/GenBank/DDBJ databases">
        <authorList>
            <person name="Otto D Thomas"/>
            <person name="Naeem Raeece"/>
        </authorList>
    </citation>
    <scope>NUCLEOTIDE SEQUENCE</scope>
</reference>
<name>A0A0G4FPB4_9ALVE</name>
<protein>
    <submittedName>
        <fullName evidence="1">Uncharacterized protein</fullName>
    </submittedName>
</protein>
<organism evidence="1">
    <name type="scientific">Chromera velia CCMP2878</name>
    <dbReference type="NCBI Taxonomy" id="1169474"/>
    <lineage>
        <taxon>Eukaryota</taxon>
        <taxon>Sar</taxon>
        <taxon>Alveolata</taxon>
        <taxon>Colpodellida</taxon>
        <taxon>Chromeraceae</taxon>
        <taxon>Chromera</taxon>
    </lineage>
</organism>
<sequence>MGDTAILSWNRVQVACNACITSQTADYETYRSFESYFERLTFTCASDKLMLYPVLEDGKTVEAVRAKGLLFEVPFTEISEIGNALSPESGFADSPFRTTAFGILRCEPCYIVLKSGQVLVLEHNENRTTGRFFGEIDSLIKTFNEWKEKQTNPW</sequence>
<accession>A0A0G4FPB4</accession>